<gene>
    <name evidence="5" type="ORF">MSPICULIGERA_LOCUS15855</name>
</gene>
<dbReference type="PANTHER" id="PTHR16308:SF13">
    <property type="entry name" value="PROTEIN LINGERER"/>
    <property type="match status" value="1"/>
</dbReference>
<evidence type="ECO:0000313" key="6">
    <source>
        <dbReference type="Proteomes" id="UP001177023"/>
    </source>
</evidence>
<dbReference type="InterPro" id="IPR009060">
    <property type="entry name" value="UBA-like_sf"/>
</dbReference>
<reference evidence="5" key="1">
    <citation type="submission" date="2023-06" db="EMBL/GenBank/DDBJ databases">
        <authorList>
            <person name="Delattre M."/>
        </authorList>
    </citation>
    <scope>NUCLEOTIDE SEQUENCE</scope>
    <source>
        <strain evidence="5">AF72</strain>
    </source>
</reference>
<keyword evidence="3" id="KW-0597">Phosphoprotein</keyword>
<keyword evidence="2" id="KW-0963">Cytoplasm</keyword>
<comment type="subcellular location">
    <subcellularLocation>
        <location evidence="1">Cytoplasm</location>
    </subcellularLocation>
</comment>
<feature type="region of interest" description="Disordered" evidence="4">
    <location>
        <begin position="73"/>
        <end position="213"/>
    </location>
</feature>
<evidence type="ECO:0000256" key="4">
    <source>
        <dbReference type="SAM" id="MobiDB-lite"/>
    </source>
</evidence>
<feature type="compositionally biased region" description="Acidic residues" evidence="4">
    <location>
        <begin position="276"/>
        <end position="285"/>
    </location>
</feature>
<dbReference type="EMBL" id="CATQJA010002651">
    <property type="protein sequence ID" value="CAJ0577585.1"/>
    <property type="molecule type" value="Genomic_DNA"/>
</dbReference>
<sequence length="679" mass="73710">MGVKEAGTKQRIVPTGDQIRLAKVTAEPLDEDQEQMKRLIKKVTETTLCTKAQAEIALFDNDNNVDLAVLQILDNPDLDWTEQKNKKDKKKEEPPKYAPRGSQTSSRGRKEWVERPAANRGDRGPRPIQGTTTNGGTTQSRGPSRGAAQNGRGRGGRQQTNGRPEYSKASNNQEQDENFDWQNGPLVFKRTDESASAETQPAATTPVVNGATNAAGPISFAAAAAASLNKEKQRIEQQQKLHQQQRVVETKPSPSVEDTPPVTESVASPSVHAADESAEPEVEEDIEVQVQQEPISVPQNSAAEWTNKLKSELGIGVTLPEPSFPTGPSAKAVEFVSDAAPSYGSTLSEYQFGFSADPVELPPAHSISQVQANNIPAEAPLFTRSPIAPSSSQPAPPTPVKAEQIQQPEYVLKQQSPTGAVPSSNFGQPIRQNSGFSLESRSVNYAPPETQHINQHQKQTMTQTTQHSVNVPNALPPQQAQQMPYAPPNVYSNYQPYLGMYSPMRSDDAGFAAATLMQFPFGVGQIDLTNLLPTQSSLSGGQAQPTHQAQHRNDNHQMMDLNKYTGMNTARENPVGPPPGFTNNGYMPPHQPQNMFLPTYQSAPYQYMVPPVNARPMYNASGDEDRKAGTYDRGNAGKGGAQHTPPPHFQQHGGNAYMSGLGKPKQSQPYGAPGHAWNT</sequence>
<evidence type="ECO:0000256" key="1">
    <source>
        <dbReference type="ARBA" id="ARBA00004496"/>
    </source>
</evidence>
<feature type="region of interest" description="Disordered" evidence="4">
    <location>
        <begin position="415"/>
        <end position="434"/>
    </location>
</feature>
<organism evidence="5 6">
    <name type="scientific">Mesorhabditis spiculigera</name>
    <dbReference type="NCBI Taxonomy" id="96644"/>
    <lineage>
        <taxon>Eukaryota</taxon>
        <taxon>Metazoa</taxon>
        <taxon>Ecdysozoa</taxon>
        <taxon>Nematoda</taxon>
        <taxon>Chromadorea</taxon>
        <taxon>Rhabditida</taxon>
        <taxon>Rhabditina</taxon>
        <taxon>Rhabditomorpha</taxon>
        <taxon>Rhabditoidea</taxon>
        <taxon>Rhabditidae</taxon>
        <taxon>Mesorhabditinae</taxon>
        <taxon>Mesorhabditis</taxon>
    </lineage>
</organism>
<dbReference type="GO" id="GO:0005634">
    <property type="term" value="C:nucleus"/>
    <property type="evidence" value="ECO:0007669"/>
    <property type="project" value="TreeGrafter"/>
</dbReference>
<comment type="caution">
    <text evidence="5">The sequence shown here is derived from an EMBL/GenBank/DDBJ whole genome shotgun (WGS) entry which is preliminary data.</text>
</comment>
<feature type="non-terminal residue" evidence="5">
    <location>
        <position position="679"/>
    </location>
</feature>
<dbReference type="Gene3D" id="1.10.8.10">
    <property type="entry name" value="DNA helicase RuvA subunit, C-terminal domain"/>
    <property type="match status" value="1"/>
</dbReference>
<feature type="compositionally biased region" description="Low complexity" evidence="4">
    <location>
        <begin position="145"/>
        <end position="163"/>
    </location>
</feature>
<evidence type="ECO:0000256" key="2">
    <source>
        <dbReference type="ARBA" id="ARBA00022490"/>
    </source>
</evidence>
<dbReference type="PANTHER" id="PTHR16308">
    <property type="entry name" value="UBIQUITIN ASSOCIATED PROTEIN 2-LIKE/LINGERER"/>
    <property type="match status" value="1"/>
</dbReference>
<feature type="compositionally biased region" description="Basic and acidic residues" evidence="4">
    <location>
        <begin position="81"/>
        <end position="95"/>
    </location>
</feature>
<evidence type="ECO:0000313" key="5">
    <source>
        <dbReference type="EMBL" id="CAJ0577585.1"/>
    </source>
</evidence>
<evidence type="ECO:0000256" key="3">
    <source>
        <dbReference type="ARBA" id="ARBA00022553"/>
    </source>
</evidence>
<accession>A0AA36CZ08</accession>
<dbReference type="SUPFAM" id="SSF46934">
    <property type="entry name" value="UBA-like"/>
    <property type="match status" value="1"/>
</dbReference>
<feature type="region of interest" description="Disordered" evidence="4">
    <location>
        <begin position="226"/>
        <end position="285"/>
    </location>
</feature>
<feature type="region of interest" description="Disordered" evidence="4">
    <location>
        <begin position="618"/>
        <end position="679"/>
    </location>
</feature>
<feature type="region of interest" description="Disordered" evidence="4">
    <location>
        <begin position="382"/>
        <end position="403"/>
    </location>
</feature>
<dbReference type="AlphaFoldDB" id="A0AA36CZ08"/>
<feature type="compositionally biased region" description="Polar residues" evidence="4">
    <location>
        <begin position="194"/>
        <end position="212"/>
    </location>
</feature>
<protein>
    <submittedName>
        <fullName evidence="5">Uncharacterized protein</fullName>
    </submittedName>
</protein>
<dbReference type="Proteomes" id="UP001177023">
    <property type="component" value="Unassembled WGS sequence"/>
</dbReference>
<dbReference type="InterPro" id="IPR051833">
    <property type="entry name" value="TC-DDR_regulator"/>
</dbReference>
<feature type="compositionally biased region" description="Basic and acidic residues" evidence="4">
    <location>
        <begin position="229"/>
        <end position="239"/>
    </location>
</feature>
<proteinExistence type="predicted"/>
<name>A0AA36CZ08_9BILA</name>
<feature type="region of interest" description="Disordered" evidence="4">
    <location>
        <begin position="535"/>
        <end position="556"/>
    </location>
</feature>
<dbReference type="GO" id="GO:0005737">
    <property type="term" value="C:cytoplasm"/>
    <property type="evidence" value="ECO:0007669"/>
    <property type="project" value="UniProtKB-SubCell"/>
</dbReference>
<keyword evidence="6" id="KW-1185">Reference proteome</keyword>
<feature type="compositionally biased region" description="Polar residues" evidence="4">
    <location>
        <begin position="535"/>
        <end position="548"/>
    </location>
</feature>